<dbReference type="RefSeq" id="WP_176738475.1">
    <property type="nucleotide sequence ID" value="NZ_FMHW01000002.1"/>
</dbReference>
<dbReference type="InterPro" id="IPR016161">
    <property type="entry name" value="Ald_DH/histidinol_DH"/>
</dbReference>
<evidence type="ECO:0000313" key="4">
    <source>
        <dbReference type="Proteomes" id="UP000198959"/>
    </source>
</evidence>
<evidence type="ECO:0000313" key="3">
    <source>
        <dbReference type="EMBL" id="SCL32445.1"/>
    </source>
</evidence>
<proteinExistence type="predicted"/>
<dbReference type="InterPro" id="IPR016160">
    <property type="entry name" value="Ald_DH_CS_CYS"/>
</dbReference>
<gene>
    <name evidence="3" type="ORF">GA0074692_3316</name>
</gene>
<dbReference type="InterPro" id="IPR050740">
    <property type="entry name" value="Aldehyde_DH_Superfamily"/>
</dbReference>
<evidence type="ECO:0000259" key="2">
    <source>
        <dbReference type="Pfam" id="PF00171"/>
    </source>
</evidence>
<dbReference type="Gene3D" id="3.40.605.10">
    <property type="entry name" value="Aldehyde Dehydrogenase, Chain A, domain 1"/>
    <property type="match status" value="1"/>
</dbReference>
<dbReference type="InterPro" id="IPR015590">
    <property type="entry name" value="Aldehyde_DH_dom"/>
</dbReference>
<dbReference type="PANTHER" id="PTHR43353:SF5">
    <property type="entry name" value="SUCCINATE-SEMIALDEHYDE DEHYDROGENASE, MITOCHONDRIAL"/>
    <property type="match status" value="1"/>
</dbReference>
<dbReference type="GO" id="GO:0004777">
    <property type="term" value="F:succinate-semialdehyde dehydrogenase (NAD+) activity"/>
    <property type="evidence" value="ECO:0007669"/>
    <property type="project" value="TreeGrafter"/>
</dbReference>
<dbReference type="PROSITE" id="PS00070">
    <property type="entry name" value="ALDEHYDE_DEHYDR_CYS"/>
    <property type="match status" value="1"/>
</dbReference>
<organism evidence="3 4">
    <name type="scientific">Micromonospora pallida</name>
    <dbReference type="NCBI Taxonomy" id="145854"/>
    <lineage>
        <taxon>Bacteria</taxon>
        <taxon>Bacillati</taxon>
        <taxon>Actinomycetota</taxon>
        <taxon>Actinomycetes</taxon>
        <taxon>Micromonosporales</taxon>
        <taxon>Micromonosporaceae</taxon>
        <taxon>Micromonospora</taxon>
    </lineage>
</organism>
<dbReference type="GO" id="GO:0009450">
    <property type="term" value="P:gamma-aminobutyric acid catabolic process"/>
    <property type="evidence" value="ECO:0007669"/>
    <property type="project" value="TreeGrafter"/>
</dbReference>
<dbReference type="EMBL" id="FMHW01000002">
    <property type="protein sequence ID" value="SCL32445.1"/>
    <property type="molecule type" value="Genomic_DNA"/>
</dbReference>
<dbReference type="FunFam" id="3.40.605.10:FF:000063">
    <property type="entry name" value="Succinate-semialdehyde dehydrogenase, mitochondrial"/>
    <property type="match status" value="1"/>
</dbReference>
<dbReference type="SUPFAM" id="SSF53720">
    <property type="entry name" value="ALDH-like"/>
    <property type="match status" value="1"/>
</dbReference>
<keyword evidence="1" id="KW-0560">Oxidoreductase</keyword>
<reference evidence="4" key="1">
    <citation type="submission" date="2016-06" db="EMBL/GenBank/DDBJ databases">
        <authorList>
            <person name="Varghese N."/>
            <person name="Submissions Spin"/>
        </authorList>
    </citation>
    <scope>NUCLEOTIDE SEQUENCE [LARGE SCALE GENOMIC DNA]</scope>
    <source>
        <strain evidence="4">DSM 43817</strain>
    </source>
</reference>
<dbReference type="InterPro" id="IPR016163">
    <property type="entry name" value="Ald_DH_C"/>
</dbReference>
<dbReference type="AlphaFoldDB" id="A0A1C6STG3"/>
<dbReference type="InterPro" id="IPR016162">
    <property type="entry name" value="Ald_DH_N"/>
</dbReference>
<sequence>MTDFSIVDEVLAAKSAVRIGAGPTGASGPVLPVVDPATGTAFTEVVTGGAAEAAEALAAATAALPTWAATPVPQRAAALRAIADDVEALATRPDWAALITRETGKRLAESTAELGLTVTYFRVMADLVERQEDQRLTVVPQHEHRVATRPVGVAAVLTPWNFPVSIPARKIAPALAAGCPVLFKPAELAPLSSLVLAAVCERHLPAGVLATVLGTPADVVDPWLSDPAVQAVSFTGSTRVGRLVAAQAAPRFLRTVLELGGCAPFVVLPDADPQAAAQTLVVAKYRNNGQSCIAANQILVAREVAAEFTEAFVAATRALAVGDPRDPGTDLGPLAPAGDPARMAELVDEAVAKGARAVTPNAPTPAAGHYATPTVLLDAPMDSRAMTSEIFGPVAPVHVYDDLDAALALHHATGYGLAGYVCGTDLDAAHAVAARLRAGIVGVNTGTPNTPWIPFGGLADSGLGYEGGRQGLEAFQSFLSVATRPAGA</sequence>
<dbReference type="Gene3D" id="3.40.309.10">
    <property type="entry name" value="Aldehyde Dehydrogenase, Chain A, domain 2"/>
    <property type="match status" value="1"/>
</dbReference>
<accession>A0A1C6STG3</accession>
<dbReference type="PANTHER" id="PTHR43353">
    <property type="entry name" value="SUCCINATE-SEMIALDEHYDE DEHYDROGENASE, MITOCHONDRIAL"/>
    <property type="match status" value="1"/>
</dbReference>
<name>A0A1C6STG3_9ACTN</name>
<dbReference type="Proteomes" id="UP000198959">
    <property type="component" value="Unassembled WGS sequence"/>
</dbReference>
<dbReference type="STRING" id="145854.GA0074692_3316"/>
<protein>
    <submittedName>
        <fullName evidence="3">Succinate-semialdehyde dehydrogenase / glutarate-semialdehyde dehydrogenase</fullName>
    </submittedName>
</protein>
<keyword evidence="4" id="KW-1185">Reference proteome</keyword>
<feature type="domain" description="Aldehyde dehydrogenase" evidence="2">
    <location>
        <begin position="30"/>
        <end position="477"/>
    </location>
</feature>
<dbReference type="Pfam" id="PF00171">
    <property type="entry name" value="Aldedh"/>
    <property type="match status" value="1"/>
</dbReference>
<evidence type="ECO:0000256" key="1">
    <source>
        <dbReference type="ARBA" id="ARBA00023002"/>
    </source>
</evidence>